<dbReference type="Gene3D" id="3.40.50.150">
    <property type="entry name" value="Vaccinia Virus protein VP39"/>
    <property type="match status" value="1"/>
</dbReference>
<evidence type="ECO:0000313" key="8">
    <source>
        <dbReference type="EMBL" id="MCE7007287.1"/>
    </source>
</evidence>
<evidence type="ECO:0000256" key="5">
    <source>
        <dbReference type="ARBA" id="ARBA00022598"/>
    </source>
</evidence>
<reference evidence="8 9" key="1">
    <citation type="submission" date="2021-12" db="EMBL/GenBank/DDBJ databases">
        <title>Genome sequence of Kibdelosporangium philippinense ATCC 49844.</title>
        <authorList>
            <person name="Fedorov E.A."/>
            <person name="Omeragic M."/>
            <person name="Shalygina K.F."/>
            <person name="Maclea K.S."/>
        </authorList>
    </citation>
    <scope>NUCLEOTIDE SEQUENCE [LARGE SCALE GENOMIC DNA]</scope>
    <source>
        <strain evidence="8 9">ATCC 49844</strain>
    </source>
</reference>
<dbReference type="Gene3D" id="1.10.1200.10">
    <property type="entry name" value="ACP-like"/>
    <property type="match status" value="1"/>
</dbReference>
<dbReference type="PROSITE" id="PS50075">
    <property type="entry name" value="CARRIER"/>
    <property type="match status" value="1"/>
</dbReference>
<dbReference type="CDD" id="cd19535">
    <property type="entry name" value="Cyc_NRPS"/>
    <property type="match status" value="1"/>
</dbReference>
<comment type="caution">
    <text evidence="8">The sequence shown here is derived from an EMBL/GenBank/DDBJ whole genome shotgun (WGS) entry which is preliminary data.</text>
</comment>
<dbReference type="InterPro" id="IPR001242">
    <property type="entry name" value="Condensation_dom"/>
</dbReference>
<gene>
    <name evidence="8" type="ORF">LWC34_31355</name>
</gene>
<dbReference type="Pfam" id="PF00501">
    <property type="entry name" value="AMP-binding"/>
    <property type="match status" value="1"/>
</dbReference>
<keyword evidence="9" id="KW-1185">Reference proteome</keyword>
<dbReference type="InterPro" id="IPR045851">
    <property type="entry name" value="AMP-bd_C_sf"/>
</dbReference>
<dbReference type="InterPro" id="IPR023213">
    <property type="entry name" value="CAT-like_dom_sf"/>
</dbReference>
<evidence type="ECO:0000256" key="4">
    <source>
        <dbReference type="ARBA" id="ARBA00016743"/>
    </source>
</evidence>
<sequence length="1813" mass="194999">MNAKELVADLERIGIRLWAEGDELRFRAPRGSLTQEYRDLLRADKPAVLDYLRVRQDIAELVADPAARHEPFPLTGIQTAYLLGRSRAHDYGGVACHAYVELAFGPDADPARLAAAWQTLVHRHDMLRAVVSADGYQRVLETVAEYRIETVDVRTADSLTVDSAIDAARAALRDRVPETDTWPLFALRMTHTATALVLHLSVDLLVTDYASLQLLLAELEDVYDGAELAPLELTFRDYVLGQRGLVDSPHYDRDREYWLGRLPDLPPAPDLPVLSTPEEVGAFRRIETELSGSDFNALSETAARHGLTPSSVLLTAYAETVGRWSRTPRFTITVPTFARLPLHPGVGAVVGDFTNAELLAVDLADALPFADRVRALHGTLLEDLAHPLFSGSEVLAELSRRGARTLMPVVFTSTLGTPGRVPKATVLHAETQTPQVWLDCQVMARGDRLTLAWDVRDGVLADRTADDMFDAFVALVRRLATQPDTWSRPVELPLPGRTQSTRQRVNSTAAPIPHELLHEPVLTAARNTPDAVAVWSKSGTLTYAELVDRSYAVAQALRDNDVRPGELVAVLMDKGPDQIVAVLGALFAGAAYLPIDTTQPVLRRDTIRTDAAVRVTLTHSGLTERPTGVCLDVDTVRPATRPVVTAVAPDALAYVIYTSGSTGAPKGVMISHRAAANTVADINRRFAVSPADRVLALAQLGFDLSVYDIFGPLSVGAAVVLPDDAHRGDPQAWAGTIDRAGVTIWNSVPAQFELLHSHLAAIGRALNGLRLAMLSGDWIPLSLPDRIRAVCEGIEVHSLGGATEASIWSISHRVGRVDPAWRSIPYGTPLSNQSWHVLDSALRPCPDWATGELYIGGVGLAEGYLGDAARTAERFITHPGTGERLYRTGDLGRYRPDGVIEFLGRVDDQVKIRGHRIEPGEIEAALAVAPGVASGVVLVDGVTGPGTGASAPRLVAFVEPARRTAPLPVPPTVARAAERALTAATGDLDEHSLKSFVDAMDRAATLSIAGTVAAAVRGSEGLTSADIATALEVPPNHHRLLDRWLELLVTADLVRRDDEGRYHGFVEPDPETVAEAWDEAAELERAVHWSPVLFTAVRECARALPAVLRGTVEIDSVLFADQASAVLSAAYRDNLPVRVLHQALTAAVSAIADAHTATTPLRIMELGVRGGGAAAALVPELAEFSVDYLVTDSSPGMLAQARELFSDQPGSRFGLFDFDRDLREQGYAPNSVDVLVCAGTLNNAANAADTLRALTELLVPGGWLVLLENTADASAALQISTEFLDTHNQLFTDVRAATGQTFLRREQWVELLAAADARIVAELPGTDGVLAAGGQQLFLAQVKTDREPVRVSDLVEHVGTRLPAYMTPTWWQIVDSLPVTANGKIDRRTLASWVSTDHADTEAAEPLDALEARLAALWAGLLGLDQVGRTDDIFALGADSLLVARFVGQLRDGLDGVDGPAEWDLEWEMVLRHLLRHPTVAGLASYLRAERAATAADSTTRTPIVELAGGGDGPVTVLVHAGHGTMRPYSALLMDPRLRNPEAGTVVGLEISSVDAYLSADPAGLIPSIAHEYASALLDRGRRFNIIGYSVGGVIATEVARALTEAEAQVDSLIVISSHTPSFHLDDELLLEYSFALMMGMDLAKIGFSPDFAGVGRAAAAVLAKTPKVIADGAIADLGGEFADISETFLALESVPRMRRIARMCEALPAELAGSLDPEGMLRALRVYQQSTAALSRHEVEPYAGDITFLRHDGAYQFPGDRQAHTEHWERVCLGRLTVIDIPGDHFSCLSAENGDVVSAHIHLALSGAETTS</sequence>
<dbReference type="InterPro" id="IPR036736">
    <property type="entry name" value="ACP-like_sf"/>
</dbReference>
<dbReference type="PROSITE" id="PS00455">
    <property type="entry name" value="AMP_BINDING"/>
    <property type="match status" value="1"/>
</dbReference>
<accession>A0ABS8ZN90</accession>
<dbReference type="SUPFAM" id="SSF47336">
    <property type="entry name" value="ACP-like"/>
    <property type="match status" value="1"/>
</dbReference>
<proteinExistence type="inferred from homology"/>
<dbReference type="PANTHER" id="PTHR45527">
    <property type="entry name" value="NONRIBOSOMAL PEPTIDE SYNTHETASE"/>
    <property type="match status" value="1"/>
</dbReference>
<dbReference type="Pfam" id="PF08242">
    <property type="entry name" value="Methyltransf_12"/>
    <property type="match status" value="1"/>
</dbReference>
<dbReference type="Gene3D" id="3.40.50.1820">
    <property type="entry name" value="alpha/beta hydrolase"/>
    <property type="match status" value="1"/>
</dbReference>
<dbReference type="Gene3D" id="3.30.559.30">
    <property type="entry name" value="Nonribosomal peptide synthetase, condensation domain"/>
    <property type="match status" value="1"/>
</dbReference>
<dbReference type="InterPro" id="IPR009081">
    <property type="entry name" value="PP-bd_ACP"/>
</dbReference>
<dbReference type="SUPFAM" id="SSF53474">
    <property type="entry name" value="alpha/beta-Hydrolases"/>
    <property type="match status" value="1"/>
</dbReference>
<dbReference type="InterPro" id="IPR001031">
    <property type="entry name" value="Thioesterase"/>
</dbReference>
<keyword evidence="5" id="KW-0436">Ligase</keyword>
<evidence type="ECO:0000259" key="7">
    <source>
        <dbReference type="PROSITE" id="PS50075"/>
    </source>
</evidence>
<feature type="domain" description="Carrier" evidence="7">
    <location>
        <begin position="1405"/>
        <end position="1491"/>
    </location>
</feature>
<comment type="cofactor">
    <cofactor evidence="1">
        <name>pantetheine 4'-phosphate</name>
        <dbReference type="ChEBI" id="CHEBI:47942"/>
    </cofactor>
</comment>
<dbReference type="NCBIfam" id="TIGR01733">
    <property type="entry name" value="AA-adenyl-dom"/>
    <property type="match status" value="1"/>
</dbReference>
<evidence type="ECO:0000256" key="6">
    <source>
        <dbReference type="ARBA" id="ARBA00033440"/>
    </source>
</evidence>
<dbReference type="InterPro" id="IPR000873">
    <property type="entry name" value="AMP-dep_synth/lig_dom"/>
</dbReference>
<dbReference type="RefSeq" id="WP_233728673.1">
    <property type="nucleotide sequence ID" value="NZ_JAJVCN010000002.1"/>
</dbReference>
<dbReference type="Gene3D" id="1.10.10.1830">
    <property type="entry name" value="Non-ribosomal peptide synthase, adenylation domain"/>
    <property type="match status" value="1"/>
</dbReference>
<dbReference type="SUPFAM" id="SSF56801">
    <property type="entry name" value="Acetyl-CoA synthetase-like"/>
    <property type="match status" value="1"/>
</dbReference>
<dbReference type="SUPFAM" id="SSF53335">
    <property type="entry name" value="S-adenosyl-L-methionine-dependent methyltransferases"/>
    <property type="match status" value="1"/>
</dbReference>
<dbReference type="Pfam" id="PF00550">
    <property type="entry name" value="PP-binding"/>
    <property type="match status" value="1"/>
</dbReference>
<organism evidence="8 9">
    <name type="scientific">Kibdelosporangium philippinense</name>
    <dbReference type="NCBI Taxonomy" id="211113"/>
    <lineage>
        <taxon>Bacteria</taxon>
        <taxon>Bacillati</taxon>
        <taxon>Actinomycetota</taxon>
        <taxon>Actinomycetes</taxon>
        <taxon>Pseudonocardiales</taxon>
        <taxon>Pseudonocardiaceae</taxon>
        <taxon>Kibdelosporangium</taxon>
    </lineage>
</organism>
<dbReference type="Gene3D" id="2.30.38.10">
    <property type="entry name" value="Luciferase, Domain 3"/>
    <property type="match status" value="1"/>
</dbReference>
<dbReference type="InterPro" id="IPR044894">
    <property type="entry name" value="TubC_N_sf"/>
</dbReference>
<dbReference type="Gene3D" id="3.30.300.30">
    <property type="match status" value="2"/>
</dbReference>
<dbReference type="Proteomes" id="UP001521150">
    <property type="component" value="Unassembled WGS sequence"/>
</dbReference>
<dbReference type="Pfam" id="PF18563">
    <property type="entry name" value="TubC_N"/>
    <property type="match status" value="1"/>
</dbReference>
<protein>
    <recommendedName>
        <fullName evidence="4">Phenyloxazoline synthase MbtB</fullName>
    </recommendedName>
    <alternativeName>
        <fullName evidence="6">Mycobactin synthetase protein B</fullName>
    </alternativeName>
</protein>
<dbReference type="EMBL" id="JAJVCN010000002">
    <property type="protein sequence ID" value="MCE7007287.1"/>
    <property type="molecule type" value="Genomic_DNA"/>
</dbReference>
<dbReference type="InterPro" id="IPR020845">
    <property type="entry name" value="AMP-binding_CS"/>
</dbReference>
<dbReference type="InterPro" id="IPR029058">
    <property type="entry name" value="AB_hydrolase_fold"/>
</dbReference>
<evidence type="ECO:0000313" key="9">
    <source>
        <dbReference type="Proteomes" id="UP001521150"/>
    </source>
</evidence>
<dbReference type="InterPro" id="IPR029063">
    <property type="entry name" value="SAM-dependent_MTases_sf"/>
</dbReference>
<evidence type="ECO:0000256" key="1">
    <source>
        <dbReference type="ARBA" id="ARBA00001957"/>
    </source>
</evidence>
<name>A0ABS8ZN90_9PSEU</name>
<evidence type="ECO:0000256" key="2">
    <source>
        <dbReference type="ARBA" id="ARBA00005102"/>
    </source>
</evidence>
<dbReference type="Pfam" id="PF00975">
    <property type="entry name" value="Thioesterase"/>
    <property type="match status" value="1"/>
</dbReference>
<dbReference type="InterPro" id="IPR041464">
    <property type="entry name" value="TubC_N"/>
</dbReference>
<dbReference type="Gene3D" id="3.30.559.10">
    <property type="entry name" value="Chloramphenicol acetyltransferase-like domain"/>
    <property type="match status" value="1"/>
</dbReference>
<dbReference type="CDD" id="cd12114">
    <property type="entry name" value="A_NRPS_TlmIV_like"/>
    <property type="match status" value="1"/>
</dbReference>
<dbReference type="InterPro" id="IPR010071">
    <property type="entry name" value="AA_adenyl_dom"/>
</dbReference>
<dbReference type="InterPro" id="IPR013217">
    <property type="entry name" value="Methyltransf_12"/>
</dbReference>
<dbReference type="InterPro" id="IPR057737">
    <property type="entry name" value="Condensation_MtbB-like"/>
</dbReference>
<dbReference type="Pfam" id="PF00668">
    <property type="entry name" value="Condensation"/>
    <property type="match status" value="1"/>
</dbReference>
<comment type="similarity">
    <text evidence="3">Belongs to the ATP-dependent AMP-binding enzyme family. MbtB subfamily.</text>
</comment>
<dbReference type="PANTHER" id="PTHR45527:SF10">
    <property type="entry name" value="PYOCHELIN SYNTHASE PCHF"/>
    <property type="match status" value="1"/>
</dbReference>
<evidence type="ECO:0000256" key="3">
    <source>
        <dbReference type="ARBA" id="ARBA00007380"/>
    </source>
</evidence>
<comment type="pathway">
    <text evidence="2">Siderophore biosynthesis; mycobactin biosynthesis.</text>
</comment>
<dbReference type="Gene3D" id="3.40.50.980">
    <property type="match status" value="2"/>
</dbReference>
<dbReference type="SUPFAM" id="SSF52777">
    <property type="entry name" value="CoA-dependent acyltransferases"/>
    <property type="match status" value="2"/>
</dbReference>